<proteinExistence type="predicted"/>
<protein>
    <submittedName>
        <fullName evidence="1">Uncharacterized protein</fullName>
    </submittedName>
</protein>
<dbReference type="EMBL" id="LR134002">
    <property type="protein sequence ID" value="VDY72590.1"/>
    <property type="molecule type" value="Genomic_DNA"/>
</dbReference>
<name>A0AAJ5NIM2_STRSA</name>
<dbReference type="Proteomes" id="UP000266918">
    <property type="component" value="Chromosome"/>
</dbReference>
<evidence type="ECO:0000313" key="2">
    <source>
        <dbReference type="Proteomes" id="UP000266918"/>
    </source>
</evidence>
<sequence>MFRFDLEKLLATVTISVGFATISFKQYIKELRKTI</sequence>
<reference evidence="1 2" key="1">
    <citation type="submission" date="2018-12" db="EMBL/GenBank/DDBJ databases">
        <authorList>
            <consortium name="Pathogen Informatics"/>
        </authorList>
    </citation>
    <scope>NUCLEOTIDE SEQUENCE [LARGE SCALE GENOMIC DNA]</scope>
    <source>
        <strain evidence="2">NCTC 10904</strain>
    </source>
</reference>
<gene>
    <name evidence="1" type="ORF">NCTC10904_01875</name>
</gene>
<evidence type="ECO:0000313" key="1">
    <source>
        <dbReference type="EMBL" id="VDY72590.1"/>
    </source>
</evidence>
<accession>A0AAJ5NIM2</accession>
<dbReference type="AlphaFoldDB" id="A0AAJ5NIM2"/>
<organism evidence="1 2">
    <name type="scientific">Streptococcus sanguinis</name>
    <dbReference type="NCBI Taxonomy" id="1305"/>
    <lineage>
        <taxon>Bacteria</taxon>
        <taxon>Bacillati</taxon>
        <taxon>Bacillota</taxon>
        <taxon>Bacilli</taxon>
        <taxon>Lactobacillales</taxon>
        <taxon>Streptococcaceae</taxon>
        <taxon>Streptococcus</taxon>
    </lineage>
</organism>